<name>A0A023BY49_9FLAO</name>
<dbReference type="OrthoDB" id="1163979at2"/>
<sequence>METNPYQNKAEFMSDILQALHLKTDEFMYNLVHHSPYEIILYNWINKLYAQGKSSDDAIQLIYKARNIVLLKNNNLCNSPIFP</sequence>
<protein>
    <submittedName>
        <fullName evidence="1">Uncharacterized protein</fullName>
    </submittedName>
</protein>
<dbReference type="AlphaFoldDB" id="A0A023BY49"/>
<keyword evidence="2" id="KW-1185">Reference proteome</keyword>
<dbReference type="EMBL" id="AQRA01000002">
    <property type="protein sequence ID" value="EZH74884.1"/>
    <property type="molecule type" value="Genomic_DNA"/>
</dbReference>
<dbReference type="RefSeq" id="WP_034239759.1">
    <property type="nucleotide sequence ID" value="NZ_AQRA01000002.1"/>
</dbReference>
<gene>
    <name evidence="1" type="ORF">ATO12_09090</name>
</gene>
<accession>A0A023BY49</accession>
<organism evidence="1 2">
    <name type="scientific">Aquimarina atlantica</name>
    <dbReference type="NCBI Taxonomy" id="1317122"/>
    <lineage>
        <taxon>Bacteria</taxon>
        <taxon>Pseudomonadati</taxon>
        <taxon>Bacteroidota</taxon>
        <taxon>Flavobacteriia</taxon>
        <taxon>Flavobacteriales</taxon>
        <taxon>Flavobacteriaceae</taxon>
        <taxon>Aquimarina</taxon>
    </lineage>
</organism>
<comment type="caution">
    <text evidence="1">The sequence shown here is derived from an EMBL/GenBank/DDBJ whole genome shotgun (WGS) entry which is preliminary data.</text>
</comment>
<proteinExistence type="predicted"/>
<reference evidence="1 2" key="1">
    <citation type="submission" date="2014-04" db="EMBL/GenBank/DDBJ databases">
        <title>Aquimarina sp. 22II-S11-z7 Genome Sequencing.</title>
        <authorList>
            <person name="Lai Q."/>
        </authorList>
    </citation>
    <scope>NUCLEOTIDE SEQUENCE [LARGE SCALE GENOMIC DNA]</scope>
    <source>
        <strain evidence="1 2">22II-S11-z7</strain>
    </source>
</reference>
<evidence type="ECO:0000313" key="2">
    <source>
        <dbReference type="Proteomes" id="UP000023541"/>
    </source>
</evidence>
<evidence type="ECO:0000313" key="1">
    <source>
        <dbReference type="EMBL" id="EZH74884.1"/>
    </source>
</evidence>
<dbReference type="Proteomes" id="UP000023541">
    <property type="component" value="Unassembled WGS sequence"/>
</dbReference>
<dbReference type="eggNOG" id="ENOG502ZZWB">
    <property type="taxonomic scope" value="Bacteria"/>
</dbReference>